<feature type="region of interest" description="Disordered" evidence="1">
    <location>
        <begin position="93"/>
        <end position="113"/>
    </location>
</feature>
<reference evidence="2" key="2">
    <citation type="submission" date="2015-07" db="EMBL/GenBank/DDBJ databases">
        <authorList>
            <person name="Noorani M."/>
        </authorList>
    </citation>
    <scope>NUCLEOTIDE SEQUENCE</scope>
    <source>
        <strain evidence="2">Yugu1</strain>
    </source>
</reference>
<sequence>MRSRYVLPNGSGVEPGSACSCPGNACQWWLRLRKPARQRSWACSARATLSRSSSPLRFTTTREVSRPPRRDRAAAAAAGPGWPLLLAARASARRRRSATGEKRTHHAHGVKHKRVDDLHRTTGRTGWCLVQESYYFYWLCTAARKREWCTRRV</sequence>
<proteinExistence type="predicted"/>
<dbReference type="AlphaFoldDB" id="A0A368RVN3"/>
<evidence type="ECO:0000256" key="1">
    <source>
        <dbReference type="SAM" id="MobiDB-lite"/>
    </source>
</evidence>
<evidence type="ECO:0000313" key="2">
    <source>
        <dbReference type="EMBL" id="RCV34163.1"/>
    </source>
</evidence>
<feature type="region of interest" description="Disordered" evidence="1">
    <location>
        <begin position="54"/>
        <end position="78"/>
    </location>
</feature>
<organism evidence="2">
    <name type="scientific">Setaria italica</name>
    <name type="common">Foxtail millet</name>
    <name type="synonym">Panicum italicum</name>
    <dbReference type="NCBI Taxonomy" id="4555"/>
    <lineage>
        <taxon>Eukaryota</taxon>
        <taxon>Viridiplantae</taxon>
        <taxon>Streptophyta</taxon>
        <taxon>Embryophyta</taxon>
        <taxon>Tracheophyta</taxon>
        <taxon>Spermatophyta</taxon>
        <taxon>Magnoliopsida</taxon>
        <taxon>Liliopsida</taxon>
        <taxon>Poales</taxon>
        <taxon>Poaceae</taxon>
        <taxon>PACMAD clade</taxon>
        <taxon>Panicoideae</taxon>
        <taxon>Panicodae</taxon>
        <taxon>Paniceae</taxon>
        <taxon>Cenchrinae</taxon>
        <taxon>Setaria</taxon>
    </lineage>
</organism>
<reference evidence="2" key="1">
    <citation type="journal article" date="2012" name="Nat. Biotechnol.">
        <title>Reference genome sequence of the model plant Setaria.</title>
        <authorList>
            <person name="Bennetzen J.L."/>
            <person name="Schmutz J."/>
            <person name="Wang H."/>
            <person name="Percifield R."/>
            <person name="Hawkins J."/>
            <person name="Pontaroli A.C."/>
            <person name="Estep M."/>
            <person name="Feng L."/>
            <person name="Vaughn J.N."/>
            <person name="Grimwood J."/>
            <person name="Jenkins J."/>
            <person name="Barry K."/>
            <person name="Lindquist E."/>
            <person name="Hellsten U."/>
            <person name="Deshpande S."/>
            <person name="Wang X."/>
            <person name="Wu X."/>
            <person name="Mitros T."/>
            <person name="Triplett J."/>
            <person name="Yang X."/>
            <person name="Ye C.Y."/>
            <person name="Mauro-Herrera M."/>
            <person name="Wang L."/>
            <person name="Li P."/>
            <person name="Sharma M."/>
            <person name="Sharma R."/>
            <person name="Ronald P.C."/>
            <person name="Panaud O."/>
            <person name="Kellogg E.A."/>
            <person name="Brutnell T.P."/>
            <person name="Doust A.N."/>
            <person name="Tuskan G.A."/>
            <person name="Rokhsar D."/>
            <person name="Devos K.M."/>
        </authorList>
    </citation>
    <scope>NUCLEOTIDE SEQUENCE [LARGE SCALE GENOMIC DNA]</scope>
    <source>
        <strain evidence="2">Yugu1</strain>
    </source>
</reference>
<protein>
    <submittedName>
        <fullName evidence="2">Uncharacterized protein</fullName>
    </submittedName>
</protein>
<accession>A0A368RVN3</accession>
<feature type="compositionally biased region" description="Basic and acidic residues" evidence="1">
    <location>
        <begin position="63"/>
        <end position="73"/>
    </location>
</feature>
<name>A0A368RVN3_SETIT</name>
<gene>
    <name evidence="2" type="ORF">SETIT_7G138700v2</name>
</gene>
<dbReference type="EMBL" id="CM003534">
    <property type="protein sequence ID" value="RCV34163.1"/>
    <property type="molecule type" value="Genomic_DNA"/>
</dbReference>